<proteinExistence type="predicted"/>
<organism evidence="1 2">
    <name type="scientific">Panagrolaimus davidi</name>
    <dbReference type="NCBI Taxonomy" id="227884"/>
    <lineage>
        <taxon>Eukaryota</taxon>
        <taxon>Metazoa</taxon>
        <taxon>Ecdysozoa</taxon>
        <taxon>Nematoda</taxon>
        <taxon>Chromadorea</taxon>
        <taxon>Rhabditida</taxon>
        <taxon>Tylenchina</taxon>
        <taxon>Panagrolaimomorpha</taxon>
        <taxon>Panagrolaimoidea</taxon>
        <taxon>Panagrolaimidae</taxon>
        <taxon>Panagrolaimus</taxon>
    </lineage>
</organism>
<reference evidence="2" key="1">
    <citation type="submission" date="2022-11" db="UniProtKB">
        <authorList>
            <consortium name="WormBaseParasite"/>
        </authorList>
    </citation>
    <scope>IDENTIFICATION</scope>
</reference>
<sequence>MIVHRIENVQFSLRSDNLDKVGNRKRSHTILEAVKKDVYDLPTAMSLTHAAATIADDEKIRMKKVKQKYRKVVNESEYKLTFLNAKMVYIVNY</sequence>
<keyword evidence="1" id="KW-1185">Reference proteome</keyword>
<protein>
    <submittedName>
        <fullName evidence="2">Uncharacterized protein</fullName>
    </submittedName>
</protein>
<dbReference type="WBParaSite" id="PDA_v2.g11853.t1">
    <property type="protein sequence ID" value="PDA_v2.g11853.t1"/>
    <property type="gene ID" value="PDA_v2.g11853"/>
</dbReference>
<evidence type="ECO:0000313" key="1">
    <source>
        <dbReference type="Proteomes" id="UP000887578"/>
    </source>
</evidence>
<evidence type="ECO:0000313" key="2">
    <source>
        <dbReference type="WBParaSite" id="PDA_v2.g11853.t1"/>
    </source>
</evidence>
<name>A0A914PAU7_9BILA</name>
<dbReference type="AlphaFoldDB" id="A0A914PAU7"/>
<accession>A0A914PAU7</accession>
<dbReference type="Proteomes" id="UP000887578">
    <property type="component" value="Unplaced"/>
</dbReference>